<name>A0A9Q1C4N9_HOLLE</name>
<dbReference type="Proteomes" id="UP001152320">
    <property type="component" value="Chromosome 7"/>
</dbReference>
<evidence type="ECO:0000313" key="2">
    <source>
        <dbReference type="EMBL" id="KAJ8038317.1"/>
    </source>
</evidence>
<sequence>MVKTSTKERSQRHRAKGWENEELHTLVKDKYRKRNAAQRRAAKQKMTEADIVKQRKYERERKKIQRQQRQKMQGEVHRLFVAETDIDISRSKFCELRPQHTVPMSAVDQDVCLCRYHENINMMVTSLNKVPLFPASADDVLNATVCSMENEECVNRQCPTCDTDNLDELFATADVILVTFYQWTYVDDTLNHDKSAVVSFNHAILYDVQHKLPFKISQVHYWSDGAGSQFRNKKGPIDDTGGEVKRCVWRAVLQDRIVVNTAEDFYSAAKDLCRKITLPYLRPSGKPGHIEHGRNSPFRAGEGDLQLARVQSVNGNDSQAGGQRRNAFYRTTTKPQPGETARAILPAVQPTLETYYHGDFLQVGLSTGRSRKVFLGQVVALDNANQGELHISFLRAADTDKQLFVFPHREDTSWIFRSEVVRKMPLPNVNNRGHSKFPEPLPVLE</sequence>
<dbReference type="OrthoDB" id="8945351at2759"/>
<dbReference type="EMBL" id="JAIZAY010000007">
    <property type="protein sequence ID" value="KAJ8038317.1"/>
    <property type="molecule type" value="Genomic_DNA"/>
</dbReference>
<protein>
    <submittedName>
        <fullName evidence="2">Uncharacterized protein</fullName>
    </submittedName>
</protein>
<organism evidence="2 3">
    <name type="scientific">Holothuria leucospilota</name>
    <name type="common">Black long sea cucumber</name>
    <name type="synonym">Mertensiothuria leucospilota</name>
    <dbReference type="NCBI Taxonomy" id="206669"/>
    <lineage>
        <taxon>Eukaryota</taxon>
        <taxon>Metazoa</taxon>
        <taxon>Echinodermata</taxon>
        <taxon>Eleutherozoa</taxon>
        <taxon>Echinozoa</taxon>
        <taxon>Holothuroidea</taxon>
        <taxon>Aspidochirotacea</taxon>
        <taxon>Aspidochirotida</taxon>
        <taxon>Holothuriidae</taxon>
        <taxon>Holothuria</taxon>
    </lineage>
</organism>
<keyword evidence="3" id="KW-1185">Reference proteome</keyword>
<feature type="region of interest" description="Disordered" evidence="1">
    <location>
        <begin position="1"/>
        <end position="20"/>
    </location>
</feature>
<dbReference type="AlphaFoldDB" id="A0A9Q1C4N9"/>
<evidence type="ECO:0000256" key="1">
    <source>
        <dbReference type="SAM" id="MobiDB-lite"/>
    </source>
</evidence>
<comment type="caution">
    <text evidence="2">The sequence shown here is derived from an EMBL/GenBank/DDBJ whole genome shotgun (WGS) entry which is preliminary data.</text>
</comment>
<dbReference type="PANTHER" id="PTHR46601">
    <property type="entry name" value="ULP_PROTEASE DOMAIN-CONTAINING PROTEIN"/>
    <property type="match status" value="1"/>
</dbReference>
<proteinExistence type="predicted"/>
<evidence type="ECO:0000313" key="3">
    <source>
        <dbReference type="Proteomes" id="UP001152320"/>
    </source>
</evidence>
<dbReference type="PANTHER" id="PTHR46601:SF2">
    <property type="entry name" value="UBIQUITIN-LIKE PROTEASE FAMILY PROFILE DOMAIN-CONTAINING PROTEIN"/>
    <property type="match status" value="1"/>
</dbReference>
<gene>
    <name evidence="2" type="ORF">HOLleu_15705</name>
</gene>
<reference evidence="2" key="1">
    <citation type="submission" date="2021-10" db="EMBL/GenBank/DDBJ databases">
        <title>Tropical sea cucumber genome reveals ecological adaptation and Cuvierian tubules defense mechanism.</title>
        <authorList>
            <person name="Chen T."/>
        </authorList>
    </citation>
    <scope>NUCLEOTIDE SEQUENCE</scope>
    <source>
        <strain evidence="2">Nanhai2018</strain>
        <tissue evidence="2">Muscle</tissue>
    </source>
</reference>
<accession>A0A9Q1C4N9</accession>